<evidence type="ECO:0000313" key="1">
    <source>
        <dbReference type="EMBL" id="KKL65437.1"/>
    </source>
</evidence>
<proteinExistence type="predicted"/>
<name>A0A0F9GQR7_9ZZZZ</name>
<accession>A0A0F9GQR7</accession>
<organism evidence="1">
    <name type="scientific">marine sediment metagenome</name>
    <dbReference type="NCBI Taxonomy" id="412755"/>
    <lineage>
        <taxon>unclassified sequences</taxon>
        <taxon>metagenomes</taxon>
        <taxon>ecological metagenomes</taxon>
    </lineage>
</organism>
<protein>
    <submittedName>
        <fullName evidence="1">Uncharacterized protein</fullName>
    </submittedName>
</protein>
<reference evidence="1" key="1">
    <citation type="journal article" date="2015" name="Nature">
        <title>Complex archaea that bridge the gap between prokaryotes and eukaryotes.</title>
        <authorList>
            <person name="Spang A."/>
            <person name="Saw J.H."/>
            <person name="Jorgensen S.L."/>
            <person name="Zaremba-Niedzwiedzka K."/>
            <person name="Martijn J."/>
            <person name="Lind A.E."/>
            <person name="van Eijk R."/>
            <person name="Schleper C."/>
            <person name="Guy L."/>
            <person name="Ettema T.J."/>
        </authorList>
    </citation>
    <scope>NUCLEOTIDE SEQUENCE</scope>
</reference>
<gene>
    <name evidence="1" type="ORF">LCGC14_2155010</name>
</gene>
<dbReference type="EMBL" id="LAZR01027528">
    <property type="protein sequence ID" value="KKL65437.1"/>
    <property type="molecule type" value="Genomic_DNA"/>
</dbReference>
<comment type="caution">
    <text evidence="1">The sequence shown here is derived from an EMBL/GenBank/DDBJ whole genome shotgun (WGS) entry which is preliminary data.</text>
</comment>
<dbReference type="AlphaFoldDB" id="A0A0F9GQR7"/>
<feature type="non-terminal residue" evidence="1">
    <location>
        <position position="1"/>
    </location>
</feature>
<sequence length="192" mass="21842">SFWSEFPEAQQFRSYIETEYPTRNWASQEMADLHQTKIRMNQAYQALLEIPKYQGLSAEAGNFIDSAIGLADRKVREIKFALAEKGIDPGKFRIPTKVAWRMVLEDLQGAQLTPEQMKWLEIAVFLDLRSGTRRKLLSSERARFLMENRELTEWYPSAFGDAGLRDREIALLGLAPTALGASVQERVASLTG</sequence>